<feature type="transmembrane region" description="Helical" evidence="1">
    <location>
        <begin position="20"/>
        <end position="45"/>
    </location>
</feature>
<protein>
    <submittedName>
        <fullName evidence="2">Uncharacterized protein</fullName>
    </submittedName>
</protein>
<keyword evidence="1" id="KW-0472">Membrane</keyword>
<evidence type="ECO:0000313" key="3">
    <source>
        <dbReference type="Proteomes" id="UP000266673"/>
    </source>
</evidence>
<gene>
    <name evidence="2" type="ORF">C2G38_1686254</name>
</gene>
<proteinExistence type="predicted"/>
<sequence length="149" mass="17472">MCLYMRASTLEFSTDDKVFYFIFLILCLQTIILIAIIIILFYFFYIDGFSLRRRGDYNFFVRSKKATKGNTDHYHCTSTTANDTTCSNCQTLQEFTENCKKAFRRYYKGLPLYENIAKLQQDLNKTSELYVKANGKVVALQDKYEPCTD</sequence>
<keyword evidence="3" id="KW-1185">Reference proteome</keyword>
<keyword evidence="1" id="KW-0812">Transmembrane</keyword>
<keyword evidence="1" id="KW-1133">Transmembrane helix</keyword>
<dbReference type="Proteomes" id="UP000266673">
    <property type="component" value="Unassembled WGS sequence"/>
</dbReference>
<evidence type="ECO:0000313" key="2">
    <source>
        <dbReference type="EMBL" id="RIB27794.1"/>
    </source>
</evidence>
<accession>A0A397VZ62</accession>
<dbReference type="EMBL" id="QKWP01000087">
    <property type="protein sequence ID" value="RIB27794.1"/>
    <property type="molecule type" value="Genomic_DNA"/>
</dbReference>
<evidence type="ECO:0000256" key="1">
    <source>
        <dbReference type="SAM" id="Phobius"/>
    </source>
</evidence>
<dbReference type="OrthoDB" id="2412630at2759"/>
<dbReference type="AlphaFoldDB" id="A0A397VZ62"/>
<comment type="caution">
    <text evidence="2">The sequence shown here is derived from an EMBL/GenBank/DDBJ whole genome shotgun (WGS) entry which is preliminary data.</text>
</comment>
<name>A0A397VZ62_9GLOM</name>
<organism evidence="2 3">
    <name type="scientific">Gigaspora rosea</name>
    <dbReference type="NCBI Taxonomy" id="44941"/>
    <lineage>
        <taxon>Eukaryota</taxon>
        <taxon>Fungi</taxon>
        <taxon>Fungi incertae sedis</taxon>
        <taxon>Mucoromycota</taxon>
        <taxon>Glomeromycotina</taxon>
        <taxon>Glomeromycetes</taxon>
        <taxon>Diversisporales</taxon>
        <taxon>Gigasporaceae</taxon>
        <taxon>Gigaspora</taxon>
    </lineage>
</organism>
<reference evidence="2 3" key="1">
    <citation type="submission" date="2018-06" db="EMBL/GenBank/DDBJ databases">
        <title>Comparative genomics reveals the genomic features of Rhizophagus irregularis, R. cerebriforme, R. diaphanum and Gigaspora rosea, and their symbiotic lifestyle signature.</title>
        <authorList>
            <person name="Morin E."/>
            <person name="San Clemente H."/>
            <person name="Chen E.C.H."/>
            <person name="De La Providencia I."/>
            <person name="Hainaut M."/>
            <person name="Kuo A."/>
            <person name="Kohler A."/>
            <person name="Murat C."/>
            <person name="Tang N."/>
            <person name="Roy S."/>
            <person name="Loubradou J."/>
            <person name="Henrissat B."/>
            <person name="Grigoriev I.V."/>
            <person name="Corradi N."/>
            <person name="Roux C."/>
            <person name="Martin F.M."/>
        </authorList>
    </citation>
    <scope>NUCLEOTIDE SEQUENCE [LARGE SCALE GENOMIC DNA]</scope>
    <source>
        <strain evidence="2 3">DAOM 194757</strain>
    </source>
</reference>